<dbReference type="SUPFAM" id="SSF52540">
    <property type="entry name" value="P-loop containing nucleoside triphosphate hydrolases"/>
    <property type="match status" value="1"/>
</dbReference>
<dbReference type="InterPro" id="IPR017911">
    <property type="entry name" value="MacB-like_ATP-bd"/>
</dbReference>
<dbReference type="PANTHER" id="PTHR24220">
    <property type="entry name" value="IMPORT ATP-BINDING PROTEIN"/>
    <property type="match status" value="1"/>
</dbReference>
<dbReference type="InterPro" id="IPR017871">
    <property type="entry name" value="ABC_transporter-like_CS"/>
</dbReference>
<dbReference type="Proteomes" id="UP001301012">
    <property type="component" value="Unassembled WGS sequence"/>
</dbReference>
<keyword evidence="3" id="KW-0547">Nucleotide-binding</keyword>
<evidence type="ECO:0000256" key="3">
    <source>
        <dbReference type="ARBA" id="ARBA00022741"/>
    </source>
</evidence>
<comment type="caution">
    <text evidence="6">The sequence shown here is derived from an EMBL/GenBank/DDBJ whole genome shotgun (WGS) entry which is preliminary data.</text>
</comment>
<dbReference type="RefSeq" id="WP_284132846.1">
    <property type="nucleotide sequence ID" value="NZ_JASKYM010000004.1"/>
</dbReference>
<evidence type="ECO:0000256" key="2">
    <source>
        <dbReference type="ARBA" id="ARBA00022448"/>
    </source>
</evidence>
<dbReference type="GO" id="GO:0005524">
    <property type="term" value="F:ATP binding"/>
    <property type="evidence" value="ECO:0007669"/>
    <property type="project" value="UniProtKB-KW"/>
</dbReference>
<feature type="domain" description="ABC transporter" evidence="5">
    <location>
        <begin position="4"/>
        <end position="227"/>
    </location>
</feature>
<evidence type="ECO:0000256" key="4">
    <source>
        <dbReference type="ARBA" id="ARBA00022840"/>
    </source>
</evidence>
<dbReference type="InterPro" id="IPR015854">
    <property type="entry name" value="ABC_transpr_LolD-like"/>
</dbReference>
<accession>A0ABT7EAF3</accession>
<dbReference type="PANTHER" id="PTHR24220:SF689">
    <property type="entry name" value="LIPOPROTEIN-RELEASING SYSTEM ATP-BINDING PROTEIN LOLD"/>
    <property type="match status" value="1"/>
</dbReference>
<evidence type="ECO:0000259" key="5">
    <source>
        <dbReference type="PROSITE" id="PS50893"/>
    </source>
</evidence>
<dbReference type="EMBL" id="JASKYM010000004">
    <property type="protein sequence ID" value="MDK2563909.1"/>
    <property type="molecule type" value="Genomic_DNA"/>
</dbReference>
<dbReference type="Pfam" id="PF00005">
    <property type="entry name" value="ABC_tran"/>
    <property type="match status" value="1"/>
</dbReference>
<protein>
    <submittedName>
        <fullName evidence="6">ABC transporter ATP-binding protein</fullName>
    </submittedName>
</protein>
<gene>
    <name evidence="6" type="ORF">QOZ84_10135</name>
</gene>
<dbReference type="CDD" id="cd03255">
    <property type="entry name" value="ABC_MJ0796_LolCDE_FtsE"/>
    <property type="match status" value="1"/>
</dbReference>
<evidence type="ECO:0000313" key="6">
    <source>
        <dbReference type="EMBL" id="MDK2563909.1"/>
    </source>
</evidence>
<sequence>MSILSVANVSYSYEGTKKLIFENVNVDFEKGKIYSIIGKSGAGKTSLLSLIAGLDNCKDGNILYNDKSLNSIDKDNYRAKDIGVIFQGYNLLNNTSALENILLSMNISGVVVDDKKAYALELLNKVGIDNETAKRKVLKLSGGEQQRVAIARALSHNPDIIIADEPTGNLDNETESEILTILEQLAHKENKCIIIVTHSTKVAQFADETWGLTKGQLIFIKEHKETK</sequence>
<keyword evidence="4 6" id="KW-0067">ATP-binding</keyword>
<dbReference type="InterPro" id="IPR003439">
    <property type="entry name" value="ABC_transporter-like_ATP-bd"/>
</dbReference>
<proteinExistence type="inferred from homology"/>
<organism evidence="6 7">
    <name type="scientific">Romboutsia sedimentorum</name>
    <dbReference type="NCBI Taxonomy" id="1368474"/>
    <lineage>
        <taxon>Bacteria</taxon>
        <taxon>Bacillati</taxon>
        <taxon>Bacillota</taxon>
        <taxon>Clostridia</taxon>
        <taxon>Peptostreptococcales</taxon>
        <taxon>Peptostreptococcaceae</taxon>
        <taxon>Romboutsia</taxon>
    </lineage>
</organism>
<dbReference type="PROSITE" id="PS50893">
    <property type="entry name" value="ABC_TRANSPORTER_2"/>
    <property type="match status" value="1"/>
</dbReference>
<name>A0ABT7EAF3_9FIRM</name>
<dbReference type="InterPro" id="IPR003593">
    <property type="entry name" value="AAA+_ATPase"/>
</dbReference>
<dbReference type="InterPro" id="IPR027417">
    <property type="entry name" value="P-loop_NTPase"/>
</dbReference>
<keyword evidence="2" id="KW-0813">Transport</keyword>
<evidence type="ECO:0000313" key="7">
    <source>
        <dbReference type="Proteomes" id="UP001301012"/>
    </source>
</evidence>
<keyword evidence="7" id="KW-1185">Reference proteome</keyword>
<evidence type="ECO:0000256" key="1">
    <source>
        <dbReference type="ARBA" id="ARBA00005417"/>
    </source>
</evidence>
<reference evidence="6 7" key="1">
    <citation type="submission" date="2023-05" db="EMBL/GenBank/DDBJ databases">
        <title>Rombocin, a short stable natural nisin variant, displays selective antimicrobial activity against Listeria monocytogenes and employs dual mode of action to kill target bacterial strains.</title>
        <authorList>
            <person name="Wambui J."/>
            <person name="Stephan R."/>
            <person name="Kuipers O.P."/>
        </authorList>
    </citation>
    <scope>NUCLEOTIDE SEQUENCE [LARGE SCALE GENOMIC DNA]</scope>
    <source>
        <strain evidence="6 7">RC002</strain>
    </source>
</reference>
<dbReference type="Gene3D" id="3.40.50.300">
    <property type="entry name" value="P-loop containing nucleotide triphosphate hydrolases"/>
    <property type="match status" value="1"/>
</dbReference>
<dbReference type="PROSITE" id="PS00211">
    <property type="entry name" value="ABC_TRANSPORTER_1"/>
    <property type="match status" value="1"/>
</dbReference>
<comment type="similarity">
    <text evidence="1">Belongs to the ABC transporter superfamily.</text>
</comment>
<dbReference type="SMART" id="SM00382">
    <property type="entry name" value="AAA"/>
    <property type="match status" value="1"/>
</dbReference>